<evidence type="ECO:0000256" key="5">
    <source>
        <dbReference type="ARBA" id="ARBA00022692"/>
    </source>
</evidence>
<keyword evidence="10" id="KW-0325">Glycoprotein</keyword>
<dbReference type="GO" id="GO:0000139">
    <property type="term" value="C:Golgi membrane"/>
    <property type="evidence" value="ECO:0007669"/>
    <property type="project" value="UniProtKB-SubCell"/>
</dbReference>
<feature type="non-terminal residue" evidence="12">
    <location>
        <position position="1"/>
    </location>
</feature>
<organism evidence="12 13">
    <name type="scientific">Zootermopsis nevadensis</name>
    <name type="common">Dampwood termite</name>
    <dbReference type="NCBI Taxonomy" id="136037"/>
    <lineage>
        <taxon>Eukaryota</taxon>
        <taxon>Metazoa</taxon>
        <taxon>Ecdysozoa</taxon>
        <taxon>Arthropoda</taxon>
        <taxon>Hexapoda</taxon>
        <taxon>Insecta</taxon>
        <taxon>Pterygota</taxon>
        <taxon>Neoptera</taxon>
        <taxon>Polyneoptera</taxon>
        <taxon>Dictyoptera</taxon>
        <taxon>Blattodea</taxon>
        <taxon>Blattoidea</taxon>
        <taxon>Termitoidae</taxon>
        <taxon>Termopsidae</taxon>
        <taxon>Zootermopsis</taxon>
    </lineage>
</organism>
<evidence type="ECO:0000256" key="4">
    <source>
        <dbReference type="ARBA" id="ARBA00022679"/>
    </source>
</evidence>
<keyword evidence="8 11" id="KW-0333">Golgi apparatus</keyword>
<keyword evidence="3 11" id="KW-0328">Glycosyltransferase</keyword>
<keyword evidence="7" id="KW-1133">Transmembrane helix</keyword>
<name>A0A067QZP0_ZOONE</name>
<evidence type="ECO:0000256" key="3">
    <source>
        <dbReference type="ARBA" id="ARBA00022676"/>
    </source>
</evidence>
<evidence type="ECO:0000256" key="10">
    <source>
        <dbReference type="ARBA" id="ARBA00023180"/>
    </source>
</evidence>
<dbReference type="AlphaFoldDB" id="A0A067QZP0"/>
<dbReference type="eggNOG" id="KOG2287">
    <property type="taxonomic scope" value="Eukaryota"/>
</dbReference>
<evidence type="ECO:0000256" key="9">
    <source>
        <dbReference type="ARBA" id="ARBA00023136"/>
    </source>
</evidence>
<keyword evidence="9" id="KW-0472">Membrane</keyword>
<evidence type="ECO:0000256" key="8">
    <source>
        <dbReference type="ARBA" id="ARBA00023034"/>
    </source>
</evidence>
<gene>
    <name evidence="12" type="ORF">L798_15128</name>
</gene>
<dbReference type="InParanoid" id="A0A067QZP0"/>
<accession>A0A067QZP0</accession>
<dbReference type="STRING" id="136037.A0A067QZP0"/>
<evidence type="ECO:0000256" key="7">
    <source>
        <dbReference type="ARBA" id="ARBA00022989"/>
    </source>
</evidence>
<evidence type="ECO:0000256" key="2">
    <source>
        <dbReference type="ARBA" id="ARBA00008661"/>
    </source>
</evidence>
<dbReference type="Gene3D" id="3.90.550.50">
    <property type="match status" value="1"/>
</dbReference>
<dbReference type="PANTHER" id="PTHR11214:SF376">
    <property type="entry name" value="HEXOSYLTRANSFERASE"/>
    <property type="match status" value="1"/>
</dbReference>
<evidence type="ECO:0000313" key="12">
    <source>
        <dbReference type="EMBL" id="KDR10601.1"/>
    </source>
</evidence>
<dbReference type="GO" id="GO:0006493">
    <property type="term" value="P:protein O-linked glycosylation"/>
    <property type="evidence" value="ECO:0007669"/>
    <property type="project" value="TreeGrafter"/>
</dbReference>
<evidence type="ECO:0000313" key="13">
    <source>
        <dbReference type="Proteomes" id="UP000027135"/>
    </source>
</evidence>
<dbReference type="EMBL" id="KK853150">
    <property type="protein sequence ID" value="KDR10601.1"/>
    <property type="molecule type" value="Genomic_DNA"/>
</dbReference>
<keyword evidence="4" id="KW-0808">Transferase</keyword>
<comment type="similarity">
    <text evidence="2 11">Belongs to the glycosyltransferase 31 family.</text>
</comment>
<dbReference type="InterPro" id="IPR002659">
    <property type="entry name" value="Glyco_trans_31"/>
</dbReference>
<reference evidence="12 13" key="1">
    <citation type="journal article" date="2014" name="Nat. Commun.">
        <title>Molecular traces of alternative social organization in a termite genome.</title>
        <authorList>
            <person name="Terrapon N."/>
            <person name="Li C."/>
            <person name="Robertson H.M."/>
            <person name="Ji L."/>
            <person name="Meng X."/>
            <person name="Booth W."/>
            <person name="Chen Z."/>
            <person name="Childers C.P."/>
            <person name="Glastad K.M."/>
            <person name="Gokhale K."/>
            <person name="Gowin J."/>
            <person name="Gronenberg W."/>
            <person name="Hermansen R.A."/>
            <person name="Hu H."/>
            <person name="Hunt B.G."/>
            <person name="Huylmans A.K."/>
            <person name="Khalil S.M."/>
            <person name="Mitchell R.D."/>
            <person name="Munoz-Torres M.C."/>
            <person name="Mustard J.A."/>
            <person name="Pan H."/>
            <person name="Reese J.T."/>
            <person name="Scharf M.E."/>
            <person name="Sun F."/>
            <person name="Vogel H."/>
            <person name="Xiao J."/>
            <person name="Yang W."/>
            <person name="Yang Z."/>
            <person name="Yang Z."/>
            <person name="Zhou J."/>
            <person name="Zhu J."/>
            <person name="Brent C.S."/>
            <person name="Elsik C.G."/>
            <person name="Goodisman M.A."/>
            <person name="Liberles D.A."/>
            <person name="Roe R.M."/>
            <person name="Vargo E.L."/>
            <person name="Vilcinskas A."/>
            <person name="Wang J."/>
            <person name="Bornberg-Bauer E."/>
            <person name="Korb J."/>
            <person name="Zhang G."/>
            <person name="Liebig J."/>
        </authorList>
    </citation>
    <scope>NUCLEOTIDE SEQUENCE [LARGE SCALE GENOMIC DNA]</scope>
    <source>
        <tissue evidence="12">Whole organism</tissue>
    </source>
</reference>
<dbReference type="PANTHER" id="PTHR11214">
    <property type="entry name" value="BETA-1,3-N-ACETYLGLUCOSAMINYLTRANSFERASE"/>
    <property type="match status" value="1"/>
</dbReference>
<dbReference type="FunFam" id="3.90.550.50:FF:000001">
    <property type="entry name" value="Hexosyltransferase"/>
    <property type="match status" value="1"/>
</dbReference>
<comment type="subcellular location">
    <subcellularLocation>
        <location evidence="1 11">Golgi apparatus membrane</location>
        <topology evidence="1 11">Single-pass type II membrane protein</topology>
    </subcellularLocation>
</comment>
<evidence type="ECO:0000256" key="11">
    <source>
        <dbReference type="RuleBase" id="RU363063"/>
    </source>
</evidence>
<protein>
    <recommendedName>
        <fullName evidence="11">Hexosyltransferase</fullName>
        <ecNumber evidence="11">2.4.1.-</ecNumber>
    </recommendedName>
</protein>
<dbReference type="GO" id="GO:0016758">
    <property type="term" value="F:hexosyltransferase activity"/>
    <property type="evidence" value="ECO:0007669"/>
    <property type="project" value="InterPro"/>
</dbReference>
<keyword evidence="13" id="KW-1185">Reference proteome</keyword>
<keyword evidence="5" id="KW-0812">Transmembrane</keyword>
<dbReference type="OMA" id="ENATINM"/>
<proteinExistence type="inferred from homology"/>
<evidence type="ECO:0000256" key="1">
    <source>
        <dbReference type="ARBA" id="ARBA00004323"/>
    </source>
</evidence>
<sequence>YSQMDMPASDRKMLLDIDDFRFHMNQPSCQGTPVMVTLVHSAPKNRDKRVLIRNTWGSIIQGSLLFLLGEVDSPLLQVSLESENDRYHDLLQGNFRDAYRNMTYKHVMGFKWVLHSCPGVRYVLKSDDDTFVNTPVLIRALTQGRPRCGMKKLIMCRVWSGVPVKRIGDKWTVTREEFHDDIYPDYCSGTAILYSQDMVYALYKKAQRTRYFWVDDVHVTGTLAKNLNLT</sequence>
<dbReference type="Pfam" id="PF01762">
    <property type="entry name" value="Galactosyl_T"/>
    <property type="match status" value="1"/>
</dbReference>
<feature type="non-terminal residue" evidence="12">
    <location>
        <position position="230"/>
    </location>
</feature>
<dbReference type="Proteomes" id="UP000027135">
    <property type="component" value="Unassembled WGS sequence"/>
</dbReference>
<evidence type="ECO:0000256" key="6">
    <source>
        <dbReference type="ARBA" id="ARBA00022968"/>
    </source>
</evidence>
<keyword evidence="6" id="KW-0735">Signal-anchor</keyword>
<dbReference type="EC" id="2.4.1.-" evidence="11"/>